<dbReference type="Proteomes" id="UP000230233">
    <property type="component" value="Chromosome V"/>
</dbReference>
<accession>A0A2G5TA71</accession>
<feature type="compositionally biased region" description="Basic and acidic residues" evidence="1">
    <location>
        <begin position="243"/>
        <end position="349"/>
    </location>
</feature>
<feature type="compositionally biased region" description="Basic residues" evidence="1">
    <location>
        <begin position="381"/>
        <end position="399"/>
    </location>
</feature>
<comment type="caution">
    <text evidence="2">The sequence shown here is derived from an EMBL/GenBank/DDBJ whole genome shotgun (WGS) entry which is preliminary data.</text>
</comment>
<evidence type="ECO:0000313" key="3">
    <source>
        <dbReference type="Proteomes" id="UP000230233"/>
    </source>
</evidence>
<gene>
    <name evidence="2" type="primary">Cnig_chr_V.g17598</name>
    <name evidence="2" type="ORF">B9Z55_017598</name>
</gene>
<feature type="compositionally biased region" description="Basic and acidic residues" evidence="1">
    <location>
        <begin position="204"/>
        <end position="226"/>
    </location>
</feature>
<protein>
    <submittedName>
        <fullName evidence="2">Uncharacterized protein</fullName>
    </submittedName>
</protein>
<sequence>MKLIRKYHVIPYEGTLLDSAKRFLESILADPSLDDTTKCRFYQDVLYRIKNHPEMNIATEETVDIVRENLRIHQPSAENRVEEEGVPPPPPPPPTDNEDEDVFKFGENYAENESGPLKHVKKHHRFDPYGKPPQPLIDQTPPPPPPKIQTATKRRHIGDYDDDEPERKKYATPRKRKTNPFKKLIKKKKKTFNFMKPNLKRKQQRVDKKQKQRRIAEIKTEIKTEEESSPPVKHKVEYGQSKVKKEIKHDPSKVKKEVKHEYDPSRVKKEPKLEYDPSKVKKEPKHEYDPYKVKKEVKHEYDPSRVKKEPKLEYDPSNVKKEVKYDPSKVKKEVKLEYDPSKVKNESNKYEPSTAYLKRKIPIDPADEPWHKSRLIEESVKKKKTKKIQKKSPSNKRKLSSTSPYENVAKRRSLHGSGPAPPAGSRIYCRLWKF</sequence>
<proteinExistence type="predicted"/>
<organism evidence="2 3">
    <name type="scientific">Caenorhabditis nigoni</name>
    <dbReference type="NCBI Taxonomy" id="1611254"/>
    <lineage>
        <taxon>Eukaryota</taxon>
        <taxon>Metazoa</taxon>
        <taxon>Ecdysozoa</taxon>
        <taxon>Nematoda</taxon>
        <taxon>Chromadorea</taxon>
        <taxon>Rhabditida</taxon>
        <taxon>Rhabditina</taxon>
        <taxon>Rhabditomorpha</taxon>
        <taxon>Rhabditoidea</taxon>
        <taxon>Rhabditidae</taxon>
        <taxon>Peloderinae</taxon>
        <taxon>Caenorhabditis</taxon>
    </lineage>
</organism>
<feature type="compositionally biased region" description="Basic and acidic residues" evidence="1">
    <location>
        <begin position="368"/>
        <end position="380"/>
    </location>
</feature>
<evidence type="ECO:0000313" key="2">
    <source>
        <dbReference type="EMBL" id="PIC24170.1"/>
    </source>
</evidence>
<feature type="compositionally biased region" description="Pro residues" evidence="1">
    <location>
        <begin position="130"/>
        <end position="147"/>
    </location>
</feature>
<evidence type="ECO:0000256" key="1">
    <source>
        <dbReference type="SAM" id="MobiDB-lite"/>
    </source>
</evidence>
<feature type="compositionally biased region" description="Pro residues" evidence="1">
    <location>
        <begin position="86"/>
        <end position="95"/>
    </location>
</feature>
<feature type="region of interest" description="Disordered" evidence="1">
    <location>
        <begin position="75"/>
        <end position="424"/>
    </location>
</feature>
<reference evidence="3" key="1">
    <citation type="submission" date="2017-10" db="EMBL/GenBank/DDBJ databases">
        <title>Rapid genome shrinkage in a self-fertile nematode reveals novel sperm competition proteins.</title>
        <authorList>
            <person name="Yin D."/>
            <person name="Schwarz E.M."/>
            <person name="Thomas C.G."/>
            <person name="Felde R.L."/>
            <person name="Korf I.F."/>
            <person name="Cutter A.D."/>
            <person name="Schartner C.M."/>
            <person name="Ralston E.J."/>
            <person name="Meyer B.J."/>
            <person name="Haag E.S."/>
        </authorList>
    </citation>
    <scope>NUCLEOTIDE SEQUENCE [LARGE SCALE GENOMIC DNA]</scope>
    <source>
        <strain evidence="3">JU1422</strain>
    </source>
</reference>
<dbReference type="STRING" id="1611254.A0A2G5TA71"/>
<dbReference type="AlphaFoldDB" id="A0A2G5TA71"/>
<keyword evidence="3" id="KW-1185">Reference proteome</keyword>
<name>A0A2G5TA71_9PELO</name>
<feature type="compositionally biased region" description="Basic residues" evidence="1">
    <location>
        <begin position="170"/>
        <end position="191"/>
    </location>
</feature>
<dbReference type="OrthoDB" id="5877201at2759"/>
<dbReference type="EMBL" id="PDUG01000005">
    <property type="protein sequence ID" value="PIC24170.1"/>
    <property type="molecule type" value="Genomic_DNA"/>
</dbReference>